<protein>
    <recommendedName>
        <fullName evidence="4">Transferrin-binding protein B C-lobe/N-lobe beta barrel domain-containing protein</fullName>
    </recommendedName>
</protein>
<keyword evidence="3" id="KW-1185">Reference proteome</keyword>
<dbReference type="Proteomes" id="UP000295537">
    <property type="component" value="Unassembled WGS sequence"/>
</dbReference>
<feature type="compositionally biased region" description="Polar residues" evidence="1">
    <location>
        <begin position="25"/>
        <end position="46"/>
    </location>
</feature>
<dbReference type="InterPro" id="IPR011250">
    <property type="entry name" value="OMP/PagP_B-barrel"/>
</dbReference>
<evidence type="ECO:0000313" key="2">
    <source>
        <dbReference type="EMBL" id="TCP15900.1"/>
    </source>
</evidence>
<accession>A0A4R2N4W3</accession>
<evidence type="ECO:0000256" key="1">
    <source>
        <dbReference type="SAM" id="MobiDB-lite"/>
    </source>
</evidence>
<proteinExistence type="predicted"/>
<evidence type="ECO:0000313" key="3">
    <source>
        <dbReference type="Proteomes" id="UP000295537"/>
    </source>
</evidence>
<feature type="region of interest" description="Disordered" evidence="1">
    <location>
        <begin position="25"/>
        <end position="51"/>
    </location>
</feature>
<name>A0A4R2N4W3_9PAST</name>
<gene>
    <name evidence="2" type="ORF">EV693_11616</name>
</gene>
<organism evidence="2 3">
    <name type="scientific">Nicoletella semolina</name>
    <dbReference type="NCBI Taxonomy" id="271160"/>
    <lineage>
        <taxon>Bacteria</taxon>
        <taxon>Pseudomonadati</taxon>
        <taxon>Pseudomonadota</taxon>
        <taxon>Gammaproteobacteria</taxon>
        <taxon>Pasteurellales</taxon>
        <taxon>Pasteurellaceae</taxon>
        <taxon>Nicoletella</taxon>
    </lineage>
</organism>
<sequence length="369" mass="40488">MKISQFALPAVFVFALTACSSSKSSYEPTKNSAAPKNDGASVTQSKVETKPQPTYQTTYPLAERGFKVLTSTEGGFANEPPVAKDNVVFYSNGMNGLQKDKLTKGKNIADVIRKSASTIDPYKMNEVKVTDEQGKLVGTFQIVNQQYASYGTFMFDDPIKDDAGKPKYEPVAFYNAQLTTEEQFNKQTGQATYRGKLVGYKDGVKGKTPTEAASADITLNVDFAKKTISGKVAGETRFDGLVKYHSKFLGYGKEEFKHDPYNAGDVTDKGEKYSKVDLILQETKIERNGDGVMSFDGYDKVVINGISHRDWLNAKESDSNSDPNTKLAEKVITIDSYYGVLAGPNVENIVGQIGDGENRLMFGTQKTDK</sequence>
<dbReference type="Gene3D" id="2.40.160.90">
    <property type="match status" value="1"/>
</dbReference>
<dbReference type="OrthoDB" id="5679270at2"/>
<dbReference type="RefSeq" id="WP_132501982.1">
    <property type="nucleotide sequence ID" value="NZ_LVXA01000001.1"/>
</dbReference>
<reference evidence="2 3" key="1">
    <citation type="submission" date="2019-03" db="EMBL/GenBank/DDBJ databases">
        <title>Genomic Encyclopedia of Type Strains, Phase IV (KMG-IV): sequencing the most valuable type-strain genomes for metagenomic binning, comparative biology and taxonomic classification.</title>
        <authorList>
            <person name="Goeker M."/>
        </authorList>
    </citation>
    <scope>NUCLEOTIDE SEQUENCE [LARGE SCALE GENOMIC DNA]</scope>
    <source>
        <strain evidence="2 3">DSM 16380</strain>
    </source>
</reference>
<dbReference type="SUPFAM" id="SSF56925">
    <property type="entry name" value="OMPA-like"/>
    <property type="match status" value="1"/>
</dbReference>
<comment type="caution">
    <text evidence="2">The sequence shown here is derived from an EMBL/GenBank/DDBJ whole genome shotgun (WGS) entry which is preliminary data.</text>
</comment>
<dbReference type="EMBL" id="SLXJ01000016">
    <property type="protein sequence ID" value="TCP15900.1"/>
    <property type="molecule type" value="Genomic_DNA"/>
</dbReference>
<evidence type="ECO:0008006" key="4">
    <source>
        <dbReference type="Google" id="ProtNLM"/>
    </source>
</evidence>
<dbReference type="AlphaFoldDB" id="A0A4R2N4W3"/>
<dbReference type="PROSITE" id="PS51257">
    <property type="entry name" value="PROKAR_LIPOPROTEIN"/>
    <property type="match status" value="1"/>
</dbReference>